<dbReference type="PANTHER" id="PTHR30137">
    <property type="entry name" value="LUCIFERASE-LIKE MONOOXYGENASE"/>
    <property type="match status" value="1"/>
</dbReference>
<reference evidence="3" key="1">
    <citation type="submission" date="2023-07" db="EMBL/GenBank/DDBJ databases">
        <title>30 novel species of actinomycetes from the DSMZ collection.</title>
        <authorList>
            <person name="Nouioui I."/>
        </authorList>
    </citation>
    <scope>NUCLEOTIDE SEQUENCE [LARGE SCALE GENOMIC DNA]</scope>
    <source>
        <strain evidence="3">DSM 44399</strain>
    </source>
</reference>
<dbReference type="SUPFAM" id="SSF51679">
    <property type="entry name" value="Bacterial luciferase-like"/>
    <property type="match status" value="1"/>
</dbReference>
<dbReference type="EMBL" id="JAVREH010000078">
    <property type="protein sequence ID" value="MDT0264219.1"/>
    <property type="molecule type" value="Genomic_DNA"/>
</dbReference>
<organism evidence="2 3">
    <name type="scientific">Jatrophihabitans lederbergiae</name>
    <dbReference type="NCBI Taxonomy" id="3075547"/>
    <lineage>
        <taxon>Bacteria</taxon>
        <taxon>Bacillati</taxon>
        <taxon>Actinomycetota</taxon>
        <taxon>Actinomycetes</taxon>
        <taxon>Jatrophihabitantales</taxon>
        <taxon>Jatrophihabitantaceae</taxon>
        <taxon>Jatrophihabitans</taxon>
    </lineage>
</organism>
<evidence type="ECO:0000313" key="2">
    <source>
        <dbReference type="EMBL" id="MDT0264219.1"/>
    </source>
</evidence>
<dbReference type="Pfam" id="PF00296">
    <property type="entry name" value="Bac_luciferase"/>
    <property type="match status" value="1"/>
</dbReference>
<keyword evidence="2" id="KW-0560">Oxidoreductase</keyword>
<keyword evidence="3" id="KW-1185">Reference proteome</keyword>
<name>A0ABU2JHN5_9ACTN</name>
<dbReference type="InterPro" id="IPR050766">
    <property type="entry name" value="Bact_Lucif_Oxidored"/>
</dbReference>
<dbReference type="InterPro" id="IPR011251">
    <property type="entry name" value="Luciferase-like_dom"/>
</dbReference>
<dbReference type="Gene3D" id="3.20.20.30">
    <property type="entry name" value="Luciferase-like domain"/>
    <property type="match status" value="1"/>
</dbReference>
<dbReference type="Proteomes" id="UP001183176">
    <property type="component" value="Unassembled WGS sequence"/>
</dbReference>
<sequence length="352" mass="38515">MKFGITFFPSVGPAEKNPAEYYDECVLLAKLADSLDFHHVRTVEHYFFAYGGYSPDPVTLLTALAAHTRTIRLGTSAVIPAFTHPVQLAGKLAMLDNLSHGRLDVGFGRAFLPDEFRAFDISMDESQTRFDEGIAACKLLWSQEDVVWKGTHHAFGPVTSLPRPFQQPHPPVYITTARSIDSCIAAGKAGHNIQMVGAILSREQIQDRLAAYRSAWKEAGYEPGTELIQLSYPAFVDEDGAKAREIGAFDDARNGEAISQAVRSWSGTSSKAYPGYEKLAEQLIRPDLDQKIAENQILAGTPDEVSSQVAQIADWFGSDVILSLGVHTGQVPVEAGETTIRLIAEHLLPKFG</sequence>
<evidence type="ECO:0000259" key="1">
    <source>
        <dbReference type="Pfam" id="PF00296"/>
    </source>
</evidence>
<proteinExistence type="predicted"/>
<comment type="caution">
    <text evidence="2">The sequence shown here is derived from an EMBL/GenBank/DDBJ whole genome shotgun (WGS) entry which is preliminary data.</text>
</comment>
<dbReference type="EC" id="1.-.-.-" evidence="2"/>
<evidence type="ECO:0000313" key="3">
    <source>
        <dbReference type="Proteomes" id="UP001183176"/>
    </source>
</evidence>
<dbReference type="PANTHER" id="PTHR30137:SF6">
    <property type="entry name" value="LUCIFERASE-LIKE MONOOXYGENASE"/>
    <property type="match status" value="1"/>
</dbReference>
<dbReference type="GO" id="GO:0016491">
    <property type="term" value="F:oxidoreductase activity"/>
    <property type="evidence" value="ECO:0007669"/>
    <property type="project" value="UniProtKB-KW"/>
</dbReference>
<feature type="domain" description="Luciferase-like" evidence="1">
    <location>
        <begin position="1"/>
        <end position="315"/>
    </location>
</feature>
<dbReference type="InterPro" id="IPR036661">
    <property type="entry name" value="Luciferase-like_sf"/>
</dbReference>
<accession>A0ABU2JHN5</accession>
<protein>
    <submittedName>
        <fullName evidence="2">LLM class flavin-dependent oxidoreductase</fullName>
        <ecNumber evidence="2">1.-.-.-</ecNumber>
    </submittedName>
</protein>
<gene>
    <name evidence="2" type="ORF">RM423_22895</name>
</gene>